<keyword evidence="1" id="KW-0805">Transcription regulation</keyword>
<accession>A0ABZ1ZXR9</accession>
<feature type="compositionally biased region" description="Low complexity" evidence="4">
    <location>
        <begin position="267"/>
        <end position="283"/>
    </location>
</feature>
<gene>
    <name evidence="6" type="ORF">OG442_06770</name>
</gene>
<organism evidence="6 7">
    <name type="scientific">Streptomyces niveus</name>
    <name type="common">Streptomyces spheroides</name>
    <dbReference type="NCBI Taxonomy" id="193462"/>
    <lineage>
        <taxon>Bacteria</taxon>
        <taxon>Bacillati</taxon>
        <taxon>Actinomycetota</taxon>
        <taxon>Actinomycetes</taxon>
        <taxon>Kitasatosporales</taxon>
        <taxon>Streptomycetaceae</taxon>
        <taxon>Streptomyces</taxon>
    </lineage>
</organism>
<dbReference type="EMBL" id="CP109495">
    <property type="protein sequence ID" value="WUX51267.1"/>
    <property type="molecule type" value="Genomic_DNA"/>
</dbReference>
<dbReference type="InterPro" id="IPR036388">
    <property type="entry name" value="WH-like_DNA-bd_sf"/>
</dbReference>
<evidence type="ECO:0000313" key="6">
    <source>
        <dbReference type="EMBL" id="WUX51267.1"/>
    </source>
</evidence>
<dbReference type="SUPFAM" id="SSF46785">
    <property type="entry name" value="Winged helix' DNA-binding domain"/>
    <property type="match status" value="2"/>
</dbReference>
<dbReference type="InterPro" id="IPR002577">
    <property type="entry name" value="HTH_HxlR"/>
</dbReference>
<reference evidence="6" key="1">
    <citation type="submission" date="2022-10" db="EMBL/GenBank/DDBJ databases">
        <title>The complete genomes of actinobacterial strains from the NBC collection.</title>
        <authorList>
            <person name="Joergensen T.S."/>
            <person name="Alvarez Arevalo M."/>
            <person name="Sterndorff E.B."/>
            <person name="Faurdal D."/>
            <person name="Vuksanovic O."/>
            <person name="Mourched A.-S."/>
            <person name="Charusanti P."/>
            <person name="Shaw S."/>
            <person name="Blin K."/>
            <person name="Weber T."/>
        </authorList>
    </citation>
    <scope>NUCLEOTIDE SEQUENCE</scope>
    <source>
        <strain evidence="6">NBC_01432</strain>
    </source>
</reference>
<evidence type="ECO:0000256" key="1">
    <source>
        <dbReference type="ARBA" id="ARBA00023015"/>
    </source>
</evidence>
<evidence type="ECO:0000256" key="4">
    <source>
        <dbReference type="SAM" id="MobiDB-lite"/>
    </source>
</evidence>
<feature type="compositionally biased region" description="Polar residues" evidence="4">
    <location>
        <begin position="222"/>
        <end position="238"/>
    </location>
</feature>
<name>A0ABZ1ZXR9_STRNV</name>
<dbReference type="Gene3D" id="1.10.10.10">
    <property type="entry name" value="Winged helix-like DNA-binding domain superfamily/Winged helix DNA-binding domain"/>
    <property type="match status" value="2"/>
</dbReference>
<dbReference type="PANTHER" id="PTHR33204:SF37">
    <property type="entry name" value="HTH-TYPE TRANSCRIPTIONAL REGULATOR YODB"/>
    <property type="match status" value="1"/>
</dbReference>
<dbReference type="RefSeq" id="WP_329074909.1">
    <property type="nucleotide sequence ID" value="NZ_CP109495.1"/>
</dbReference>
<dbReference type="InterPro" id="IPR036390">
    <property type="entry name" value="WH_DNA-bd_sf"/>
</dbReference>
<evidence type="ECO:0000313" key="7">
    <source>
        <dbReference type="Proteomes" id="UP001432209"/>
    </source>
</evidence>
<keyword evidence="2" id="KW-0238">DNA-binding</keyword>
<dbReference type="Pfam" id="PF01638">
    <property type="entry name" value="HxlR"/>
    <property type="match status" value="1"/>
</dbReference>
<keyword evidence="7" id="KW-1185">Reference proteome</keyword>
<sequence>MATTALPPTVDADVARVTEALGMITPRWNVRVLLALRAQPLRYTELTGKMTWLRGGQLHPRLRALGDAGLVGRTEHSVHHVTYHLTGRGTTLLPVLPVIATWAEEFLEKPAGPVSTVRNVEDALTLLTRRHATSILWVLKTRREASARYLADTVMPGGYWTNVYPPLRQLVDDGLVDTAGNGRPYRLTASGHGLGMVFGALSAWAAGRPLIHASRHPVWGTPDTNTPTEPGTWVSRQSRLPAPPLRPALETGTSRSTWPSPDLFSHAAPARPATAVPVGGARR</sequence>
<protein>
    <submittedName>
        <fullName evidence="6">Winged helix-turn-helix transcriptional regulator</fullName>
    </submittedName>
</protein>
<dbReference type="Proteomes" id="UP001432209">
    <property type="component" value="Chromosome"/>
</dbReference>
<evidence type="ECO:0000256" key="2">
    <source>
        <dbReference type="ARBA" id="ARBA00023125"/>
    </source>
</evidence>
<keyword evidence="3" id="KW-0804">Transcription</keyword>
<feature type="region of interest" description="Disordered" evidence="4">
    <location>
        <begin position="215"/>
        <end position="283"/>
    </location>
</feature>
<dbReference type="PROSITE" id="PS51118">
    <property type="entry name" value="HTH_HXLR"/>
    <property type="match status" value="1"/>
</dbReference>
<evidence type="ECO:0000259" key="5">
    <source>
        <dbReference type="PROSITE" id="PS51118"/>
    </source>
</evidence>
<evidence type="ECO:0000256" key="3">
    <source>
        <dbReference type="ARBA" id="ARBA00023163"/>
    </source>
</evidence>
<feature type="domain" description="HTH hxlR-type" evidence="5">
    <location>
        <begin position="14"/>
        <end position="111"/>
    </location>
</feature>
<proteinExistence type="predicted"/>
<dbReference type="PANTHER" id="PTHR33204">
    <property type="entry name" value="TRANSCRIPTIONAL REGULATOR, MARR FAMILY"/>
    <property type="match status" value="1"/>
</dbReference>